<gene>
    <name evidence="2" type="ORF">ACERK3_15910</name>
</gene>
<feature type="region of interest" description="Disordered" evidence="1">
    <location>
        <begin position="959"/>
        <end position="1004"/>
    </location>
</feature>
<evidence type="ECO:0000256" key="1">
    <source>
        <dbReference type="SAM" id="MobiDB-lite"/>
    </source>
</evidence>
<name>A0ABV4UAB2_9BACT</name>
<keyword evidence="3" id="KW-1185">Reference proteome</keyword>
<feature type="compositionally biased region" description="Polar residues" evidence="1">
    <location>
        <begin position="347"/>
        <end position="367"/>
    </location>
</feature>
<organism evidence="2 3">
    <name type="scientific">Natronomicrosphaera hydrolytica</name>
    <dbReference type="NCBI Taxonomy" id="3242702"/>
    <lineage>
        <taxon>Bacteria</taxon>
        <taxon>Pseudomonadati</taxon>
        <taxon>Planctomycetota</taxon>
        <taxon>Phycisphaerae</taxon>
        <taxon>Phycisphaerales</taxon>
        <taxon>Phycisphaeraceae</taxon>
        <taxon>Natronomicrosphaera</taxon>
    </lineage>
</organism>
<accession>A0ABV4UAB2</accession>
<feature type="compositionally biased region" description="Basic and acidic residues" evidence="1">
    <location>
        <begin position="228"/>
        <end position="246"/>
    </location>
</feature>
<evidence type="ECO:0000313" key="3">
    <source>
        <dbReference type="Proteomes" id="UP001575105"/>
    </source>
</evidence>
<feature type="compositionally biased region" description="Low complexity" evidence="1">
    <location>
        <begin position="522"/>
        <end position="537"/>
    </location>
</feature>
<dbReference type="Proteomes" id="UP001575105">
    <property type="component" value="Unassembled WGS sequence"/>
</dbReference>
<evidence type="ECO:0000313" key="2">
    <source>
        <dbReference type="EMBL" id="MFA9479772.1"/>
    </source>
</evidence>
<feature type="region of interest" description="Disordered" evidence="1">
    <location>
        <begin position="228"/>
        <end position="285"/>
    </location>
</feature>
<dbReference type="RefSeq" id="WP_425346698.1">
    <property type="nucleotide sequence ID" value="NZ_JBGUBD010000012.1"/>
</dbReference>
<proteinExistence type="predicted"/>
<feature type="compositionally biased region" description="Polar residues" evidence="1">
    <location>
        <begin position="977"/>
        <end position="1004"/>
    </location>
</feature>
<protein>
    <recommendedName>
        <fullName evidence="4">LPS export ABC transporter periplasmic protein LptC</fullName>
    </recommendedName>
</protein>
<sequence length="1161" mass="126311">MSKRYLLIGIATLVAVALFALTLMVDTPHEQGTTARGPINEGPPDVAPYFDPDRAAGADEGIASPELFQEVTRGQYRFRDGRRDTLLFYDRVTPQPHGILDVEQPIAQIYFSAEQVLEIRADACTFIAPENQPRGGAFRGNVVVTLFETDDGSPVAFDNPDHIQLRTYLDEATFDLDLGQLESDSDVELVGREVAFRGTGLSMIYNELRRRIERLEIARGEMLRFTPRREVDEANDHTNDTSEAHTPRSPRRNAEGVPPQPTDEPTTTATAHTTADADDTNTHAATDPATTTALADADAATDAATADADPELFYRARFEQDVRVEAEGGAVRLAADALDAVFTLRSTDWGPSTSRSPNHQPQTTNHKPTPPTRYATARADTNATTADAPVIVDDAAPPAMLDESTFRQGPADDDRTVTIYWTGPMILEPEHDPDPALVGPEDLLLQLVGQPARLDTADHEQLTANQIQYITSTGHVRATGTVTAPVHLISNEMGELQAVSLELDQQNATGIIQGPGWLTNRTSNSNSSNDTGDTTANTGDAIRVAWHDQLDLTFFPDDSDADADAPSDSAGLRPGVRLAGLDTARFHGNVEVNHPQFDLDAGRLALHMHPPADNRQAIRHIDADDNAYLRAAIEDDADPDARAIINASALAVAFELDDTGTSHARRLSARESVVAEHPQWRLEAGEVVAELAQADADEATPMDEQADAAAAPSPTDAFARGANVQRLTAERDVRFTLIEEATELAGHRMVVHVPDDTVELFADPDHSDANPARLIRDDATLAGPHITLAQQDRSLHVQGPGWLDTNLDPDDPDARLMVSWNDALHYDDTTGRAHVVGQVQSQSTTTTNRTRLTANDLKFHLVAAEDTTEDTTTTRSPQPNAVGFPAHTTPFPANPIDFTPVTPEPTNDQPDVVAASFDRRHIRTATADGDATFRAETLDPDTGQRVSYIQLEGPTLHFDGDAEQLTVPGPGRMSLVDTRSSAPNEKPETTNQEPAPTPDTSPVNFTGRGVTVFDWQRQLTLDAANNTALFEQDVQMLHQPPDDGPHIQLDAQRLLADFVETGGLANWIEGDAADPQLNLVRADGNIRIIHGDRTIVSDHLQYTADDDTVRLWADAGNYVEVSRADQPSPLTAESLWWDLARDRFEARRPGPTIIPMPAASE</sequence>
<reference evidence="2 3" key="1">
    <citation type="submission" date="2024-08" db="EMBL/GenBank/DDBJ databases">
        <title>Whole-genome sequencing of halo(alkali)philic microorganisms from hypersaline lakes.</title>
        <authorList>
            <person name="Sorokin D.Y."/>
            <person name="Merkel A.Y."/>
            <person name="Messina E."/>
            <person name="Yakimov M."/>
        </authorList>
    </citation>
    <scope>NUCLEOTIDE SEQUENCE [LARGE SCALE GENOMIC DNA]</scope>
    <source>
        <strain evidence="2 3">AB-hyl4</strain>
    </source>
</reference>
<comment type="caution">
    <text evidence="2">The sequence shown here is derived from an EMBL/GenBank/DDBJ whole genome shotgun (WGS) entry which is preliminary data.</text>
</comment>
<feature type="region of interest" description="Disordered" evidence="1">
    <location>
        <begin position="512"/>
        <end position="537"/>
    </location>
</feature>
<feature type="region of interest" description="Disordered" evidence="1">
    <location>
        <begin position="347"/>
        <end position="373"/>
    </location>
</feature>
<dbReference type="EMBL" id="JBGUBD010000012">
    <property type="protein sequence ID" value="MFA9479772.1"/>
    <property type="molecule type" value="Genomic_DNA"/>
</dbReference>
<feature type="compositionally biased region" description="Low complexity" evidence="1">
    <location>
        <begin position="263"/>
        <end position="274"/>
    </location>
</feature>
<evidence type="ECO:0008006" key="4">
    <source>
        <dbReference type="Google" id="ProtNLM"/>
    </source>
</evidence>